<keyword evidence="3" id="KW-1185">Reference proteome</keyword>
<gene>
    <name evidence="2" type="ORF">OK345_14270</name>
</gene>
<evidence type="ECO:0000256" key="1">
    <source>
        <dbReference type="SAM" id="Phobius"/>
    </source>
</evidence>
<accession>A0ABT3JYV4</accession>
<feature type="transmembrane region" description="Helical" evidence="1">
    <location>
        <begin position="182"/>
        <end position="198"/>
    </location>
</feature>
<organism evidence="2 3">
    <name type="scientific">Xanthomonas chitinilytica</name>
    <dbReference type="NCBI Taxonomy" id="2989819"/>
    <lineage>
        <taxon>Bacteria</taxon>
        <taxon>Pseudomonadati</taxon>
        <taxon>Pseudomonadota</taxon>
        <taxon>Gammaproteobacteria</taxon>
        <taxon>Lysobacterales</taxon>
        <taxon>Lysobacteraceae</taxon>
        <taxon>Xanthomonas</taxon>
    </lineage>
</organism>
<evidence type="ECO:0000313" key="3">
    <source>
        <dbReference type="Proteomes" id="UP001209922"/>
    </source>
</evidence>
<feature type="transmembrane region" description="Helical" evidence="1">
    <location>
        <begin position="101"/>
        <end position="118"/>
    </location>
</feature>
<dbReference type="RefSeq" id="WP_265128651.1">
    <property type="nucleotide sequence ID" value="NZ_JAPCHY010000013.1"/>
</dbReference>
<feature type="transmembrane region" description="Helical" evidence="1">
    <location>
        <begin position="48"/>
        <end position="66"/>
    </location>
</feature>
<comment type="caution">
    <text evidence="2">The sequence shown here is derived from an EMBL/GenBank/DDBJ whole genome shotgun (WGS) entry which is preliminary data.</text>
</comment>
<feature type="transmembrane region" description="Helical" evidence="1">
    <location>
        <begin position="73"/>
        <end position="89"/>
    </location>
</feature>
<evidence type="ECO:0000313" key="2">
    <source>
        <dbReference type="EMBL" id="MCW4473662.1"/>
    </source>
</evidence>
<feature type="transmembrane region" description="Helical" evidence="1">
    <location>
        <begin position="139"/>
        <end position="162"/>
    </location>
</feature>
<sequence>MNKDLKILLAHLGRTALFGLMVSLPALLLYCDIHWLKDAVGEWSLVELTQEGFLLASVLAFARLALRRRDDHRFAVLAAGFFACMFIREMDAVLDLLVHGLWKYLVLPISVGCVLYAARDWRSSLSGLVRFMASRPGTVMVIGLVLLLFYSRLIGMTSLWNGLLADHYVRVFKNAVEETTELLGYTFILAASLGYAAQRIREPARFAHPAAVPGPSAQRSL</sequence>
<feature type="transmembrane region" description="Helical" evidence="1">
    <location>
        <begin position="12"/>
        <end position="36"/>
    </location>
</feature>
<dbReference type="EMBL" id="JAPCHY010000013">
    <property type="protein sequence ID" value="MCW4473662.1"/>
    <property type="molecule type" value="Genomic_DNA"/>
</dbReference>
<proteinExistence type="predicted"/>
<evidence type="ECO:0008006" key="4">
    <source>
        <dbReference type="Google" id="ProtNLM"/>
    </source>
</evidence>
<keyword evidence="1" id="KW-0812">Transmembrane</keyword>
<reference evidence="2 3" key="1">
    <citation type="submission" date="2022-10" db="EMBL/GenBank/DDBJ databases">
        <title>Xanthomonas sp. H13-6.</title>
        <authorList>
            <person name="Liu X."/>
            <person name="Deng Z."/>
            <person name="Jiang Y."/>
            <person name="Yu T."/>
            <person name="Ai J."/>
        </authorList>
    </citation>
    <scope>NUCLEOTIDE SEQUENCE [LARGE SCALE GENOMIC DNA]</scope>
    <source>
        <strain evidence="2 3">H13-6</strain>
    </source>
</reference>
<keyword evidence="1" id="KW-1133">Transmembrane helix</keyword>
<protein>
    <recommendedName>
        <fullName evidence="4">Transporter</fullName>
    </recommendedName>
</protein>
<name>A0ABT3JYV4_9XANT</name>
<dbReference type="Proteomes" id="UP001209922">
    <property type="component" value="Unassembled WGS sequence"/>
</dbReference>
<keyword evidence="1" id="KW-0472">Membrane</keyword>